<dbReference type="AlphaFoldDB" id="A0A9W6FN48"/>
<dbReference type="EMBL" id="BSDO01000005">
    <property type="protein sequence ID" value="GLI23613.1"/>
    <property type="molecule type" value="Genomic_DNA"/>
</dbReference>
<gene>
    <name evidence="2" type="ORF">XFLAVUS301_32870</name>
</gene>
<organism evidence="2 3">
    <name type="scientific">Xanthobacter flavus</name>
    <dbReference type="NCBI Taxonomy" id="281"/>
    <lineage>
        <taxon>Bacteria</taxon>
        <taxon>Pseudomonadati</taxon>
        <taxon>Pseudomonadota</taxon>
        <taxon>Alphaproteobacteria</taxon>
        <taxon>Hyphomicrobiales</taxon>
        <taxon>Xanthobacteraceae</taxon>
        <taxon>Xanthobacter</taxon>
    </lineage>
</organism>
<accession>A0A9W6FN48</accession>
<proteinExistence type="predicted"/>
<comment type="caution">
    <text evidence="2">The sequence shown here is derived from an EMBL/GenBank/DDBJ whole genome shotgun (WGS) entry which is preliminary data.</text>
</comment>
<evidence type="ECO:0000313" key="2">
    <source>
        <dbReference type="EMBL" id="GLI23613.1"/>
    </source>
</evidence>
<feature type="compositionally biased region" description="Low complexity" evidence="1">
    <location>
        <begin position="14"/>
        <end position="34"/>
    </location>
</feature>
<evidence type="ECO:0000313" key="3">
    <source>
        <dbReference type="Proteomes" id="UP001144397"/>
    </source>
</evidence>
<feature type="region of interest" description="Disordered" evidence="1">
    <location>
        <begin position="1"/>
        <end position="39"/>
    </location>
</feature>
<protein>
    <submittedName>
        <fullName evidence="2">Uncharacterized protein</fullName>
    </submittedName>
</protein>
<reference evidence="2" key="1">
    <citation type="submission" date="2022-12" db="EMBL/GenBank/DDBJ databases">
        <title>Reference genome sequencing for broad-spectrum identification of bacterial and archaeal isolates by mass spectrometry.</title>
        <authorList>
            <person name="Sekiguchi Y."/>
            <person name="Tourlousse D.M."/>
        </authorList>
    </citation>
    <scope>NUCLEOTIDE SEQUENCE</scope>
    <source>
        <strain evidence="2">301</strain>
    </source>
</reference>
<dbReference type="Proteomes" id="UP001144397">
    <property type="component" value="Unassembled WGS sequence"/>
</dbReference>
<sequence length="62" mass="6317">MVACERDQTHTRCPAASNSTAAAHAPAPQPTTVTSMPCSLGLRAPPRDCGTAHADSNTLASL</sequence>
<name>A0A9W6FN48_XANFL</name>
<evidence type="ECO:0000256" key="1">
    <source>
        <dbReference type="SAM" id="MobiDB-lite"/>
    </source>
</evidence>
<feature type="compositionally biased region" description="Basic and acidic residues" evidence="1">
    <location>
        <begin position="1"/>
        <end position="10"/>
    </location>
</feature>